<dbReference type="InterPro" id="IPR013830">
    <property type="entry name" value="SGNH_hydro"/>
</dbReference>
<dbReference type="eggNOG" id="COG2755">
    <property type="taxonomic scope" value="Bacteria"/>
</dbReference>
<dbReference type="EMBL" id="AAWS01000042">
    <property type="protein sequence ID" value="EAY25819.1"/>
    <property type="molecule type" value="Genomic_DNA"/>
</dbReference>
<sequence length="420" mass="48331">MTSSINYIVSLYISLWASFNYQHLAKLPNTPTVERKYPFVRYDYNQVYKPQQGKAFSHFYQALDEYLQDKRRKVNIMHIGDSHLQADFLSDQVRKHFKYQPHFGLAGRGYVFPHSMAKSYDPHTYKTTYSGKWSGSWATNFAKHASWGISGMVASTYDQNARFTINPNRQGHKYSINRVKVFYNTRNRSSFQVKLITTHEVLSPQRIVADGYVEFLLKHPVNKVTIAMNKNRPGQNSFVLEGVSLENNDKGVIYHSAGANGATVKSFLRSPRVVNQVKSIQPDLVIISLGTNDAYTHRFNAQQFKRDYSILIGRIKRAAPKASILLTTPGDCLYRGRKNYSNNYAARKIFELAEEMDCAVWDIYTIMGGLGSIKKWGRYKLSSRDYIHLSGKGYRLQGDLLYQALIQDYRMHALKMVDMN</sequence>
<evidence type="ECO:0000313" key="2">
    <source>
        <dbReference type="EMBL" id="EAY25819.1"/>
    </source>
</evidence>
<dbReference type="InterPro" id="IPR051532">
    <property type="entry name" value="Ester_Hydrolysis_Enzymes"/>
</dbReference>
<dbReference type="PANTHER" id="PTHR30383:SF29">
    <property type="entry name" value="SGNH HYDROLASE-TYPE ESTERASE DOMAIN-CONTAINING PROTEIN"/>
    <property type="match status" value="1"/>
</dbReference>
<organism evidence="2 3">
    <name type="scientific">Microscilla marina ATCC 23134</name>
    <dbReference type="NCBI Taxonomy" id="313606"/>
    <lineage>
        <taxon>Bacteria</taxon>
        <taxon>Pseudomonadati</taxon>
        <taxon>Bacteroidota</taxon>
        <taxon>Cytophagia</taxon>
        <taxon>Cytophagales</taxon>
        <taxon>Microscillaceae</taxon>
        <taxon>Microscilla</taxon>
    </lineage>
</organism>
<reference evidence="2 3" key="1">
    <citation type="submission" date="2007-01" db="EMBL/GenBank/DDBJ databases">
        <authorList>
            <person name="Haygood M."/>
            <person name="Podell S."/>
            <person name="Anderson C."/>
            <person name="Hopkinson B."/>
            <person name="Roe K."/>
            <person name="Barbeau K."/>
            <person name="Gaasterland T."/>
            <person name="Ferriera S."/>
            <person name="Johnson J."/>
            <person name="Kravitz S."/>
            <person name="Beeson K."/>
            <person name="Sutton G."/>
            <person name="Rogers Y.-H."/>
            <person name="Friedman R."/>
            <person name="Frazier M."/>
            <person name="Venter J.C."/>
        </authorList>
    </citation>
    <scope>NUCLEOTIDE SEQUENCE [LARGE SCALE GENOMIC DNA]</scope>
    <source>
        <strain evidence="2 3">ATCC 23134</strain>
    </source>
</reference>
<evidence type="ECO:0000259" key="1">
    <source>
        <dbReference type="Pfam" id="PF13472"/>
    </source>
</evidence>
<dbReference type="InterPro" id="IPR036514">
    <property type="entry name" value="SGNH_hydro_sf"/>
</dbReference>
<protein>
    <submittedName>
        <fullName evidence="2">Putative periplasmic protein</fullName>
    </submittedName>
</protein>
<proteinExistence type="predicted"/>
<name>A1ZUR5_MICM2</name>
<dbReference type="OrthoDB" id="9764375at2"/>
<dbReference type="PANTHER" id="PTHR30383">
    <property type="entry name" value="THIOESTERASE 1/PROTEASE 1/LYSOPHOSPHOLIPASE L1"/>
    <property type="match status" value="1"/>
</dbReference>
<feature type="domain" description="SGNH hydrolase-type esterase" evidence="1">
    <location>
        <begin position="252"/>
        <end position="396"/>
    </location>
</feature>
<dbReference type="AlphaFoldDB" id="A1ZUR5"/>
<dbReference type="Pfam" id="PF13472">
    <property type="entry name" value="Lipase_GDSL_2"/>
    <property type="match status" value="1"/>
</dbReference>
<gene>
    <name evidence="2" type="ORF">M23134_07631</name>
</gene>
<comment type="caution">
    <text evidence="2">The sequence shown here is derived from an EMBL/GenBank/DDBJ whole genome shotgun (WGS) entry which is preliminary data.</text>
</comment>
<dbReference type="RefSeq" id="WP_002701988.1">
    <property type="nucleotide sequence ID" value="NZ_AAWS01000042.1"/>
</dbReference>
<dbReference type="GO" id="GO:0016788">
    <property type="term" value="F:hydrolase activity, acting on ester bonds"/>
    <property type="evidence" value="ECO:0007669"/>
    <property type="project" value="UniProtKB-ARBA"/>
</dbReference>
<accession>A1ZUR5</accession>
<dbReference type="Gene3D" id="2.60.120.1360">
    <property type="match status" value="1"/>
</dbReference>
<dbReference type="Gene3D" id="3.40.50.1110">
    <property type="entry name" value="SGNH hydrolase"/>
    <property type="match status" value="1"/>
</dbReference>
<dbReference type="Proteomes" id="UP000004095">
    <property type="component" value="Unassembled WGS sequence"/>
</dbReference>
<keyword evidence="3" id="KW-1185">Reference proteome</keyword>
<evidence type="ECO:0000313" key="3">
    <source>
        <dbReference type="Proteomes" id="UP000004095"/>
    </source>
</evidence>
<dbReference type="SUPFAM" id="SSF52266">
    <property type="entry name" value="SGNH hydrolase"/>
    <property type="match status" value="1"/>
</dbReference>